<protein>
    <recommendedName>
        <fullName evidence="4">DUF5302 domain-containing protein</fullName>
    </recommendedName>
</protein>
<feature type="region of interest" description="Disordered" evidence="1">
    <location>
        <begin position="1"/>
        <end position="68"/>
    </location>
</feature>
<dbReference type="Proteomes" id="UP000321424">
    <property type="component" value="Unassembled WGS sequence"/>
</dbReference>
<feature type="compositionally biased region" description="Basic residues" evidence="1">
    <location>
        <begin position="57"/>
        <end position="68"/>
    </location>
</feature>
<name>A0A511MNP0_9NOCA</name>
<evidence type="ECO:0000313" key="3">
    <source>
        <dbReference type="Proteomes" id="UP000321424"/>
    </source>
</evidence>
<dbReference type="InterPro" id="IPR035172">
    <property type="entry name" value="DUF5302"/>
</dbReference>
<keyword evidence="3" id="KW-1185">Reference proteome</keyword>
<dbReference type="RefSeq" id="WP_107658473.1">
    <property type="nucleotide sequence ID" value="NZ_BJXA01000065.1"/>
</dbReference>
<evidence type="ECO:0000256" key="1">
    <source>
        <dbReference type="SAM" id="MobiDB-lite"/>
    </source>
</evidence>
<dbReference type="Pfam" id="PF17227">
    <property type="entry name" value="DUF5302"/>
    <property type="match status" value="1"/>
</dbReference>
<comment type="caution">
    <text evidence="2">The sequence shown here is derived from an EMBL/GenBank/DDBJ whole genome shotgun (WGS) entry which is preliminary data.</text>
</comment>
<dbReference type="EMBL" id="BJXA01000065">
    <property type="protein sequence ID" value="GEM42232.1"/>
    <property type="molecule type" value="Genomic_DNA"/>
</dbReference>
<dbReference type="AlphaFoldDB" id="A0A511MNP0"/>
<organism evidence="2 3">
    <name type="scientific">Nocardia ninae NBRC 108245</name>
    <dbReference type="NCBI Taxonomy" id="1210091"/>
    <lineage>
        <taxon>Bacteria</taxon>
        <taxon>Bacillati</taxon>
        <taxon>Actinomycetota</taxon>
        <taxon>Actinomycetes</taxon>
        <taxon>Mycobacteriales</taxon>
        <taxon>Nocardiaceae</taxon>
        <taxon>Nocardia</taxon>
    </lineage>
</organism>
<feature type="compositionally biased region" description="Low complexity" evidence="1">
    <location>
        <begin position="1"/>
        <end position="11"/>
    </location>
</feature>
<dbReference type="OrthoDB" id="4319558at2"/>
<evidence type="ECO:0000313" key="2">
    <source>
        <dbReference type="EMBL" id="GEM42232.1"/>
    </source>
</evidence>
<gene>
    <name evidence="2" type="ORF">NN4_67510</name>
</gene>
<accession>A0A511MNP0</accession>
<feature type="compositionally biased region" description="Basic and acidic residues" evidence="1">
    <location>
        <begin position="19"/>
        <end position="47"/>
    </location>
</feature>
<proteinExistence type="predicted"/>
<evidence type="ECO:0008006" key="4">
    <source>
        <dbReference type="Google" id="ProtNLM"/>
    </source>
</evidence>
<sequence length="68" mass="7481">MTEPDSSPSSSNTEGTSADELKRKFKEALDRKNQHNARTADHLDGRSKGANATHGSASHKREFRRKSG</sequence>
<reference evidence="2 3" key="1">
    <citation type="submission" date="2019-07" db="EMBL/GenBank/DDBJ databases">
        <title>Whole genome shotgun sequence of Nocardia ninae NBRC 108245.</title>
        <authorList>
            <person name="Hosoyama A."/>
            <person name="Uohara A."/>
            <person name="Ohji S."/>
            <person name="Ichikawa N."/>
        </authorList>
    </citation>
    <scope>NUCLEOTIDE SEQUENCE [LARGE SCALE GENOMIC DNA]</scope>
    <source>
        <strain evidence="2 3">NBRC 108245</strain>
    </source>
</reference>